<comment type="caution">
    <text evidence="1">The sequence shown here is derived from an EMBL/GenBank/DDBJ whole genome shotgun (WGS) entry which is preliminary data.</text>
</comment>
<sequence>AISGFRLRTEVLTLGKAASRVEEGTGHISSVVIATVLPFFLAELSLARPLPVSSRGAL</sequence>
<name>A0A699S5I4_TANCI</name>
<reference evidence="1" key="1">
    <citation type="journal article" date="2019" name="Sci. Rep.">
        <title>Draft genome of Tanacetum cinerariifolium, the natural source of mosquito coil.</title>
        <authorList>
            <person name="Yamashiro T."/>
            <person name="Shiraishi A."/>
            <person name="Satake H."/>
            <person name="Nakayama K."/>
        </authorList>
    </citation>
    <scope>NUCLEOTIDE SEQUENCE</scope>
</reference>
<organism evidence="1">
    <name type="scientific">Tanacetum cinerariifolium</name>
    <name type="common">Dalmatian daisy</name>
    <name type="synonym">Chrysanthemum cinerariifolium</name>
    <dbReference type="NCBI Taxonomy" id="118510"/>
    <lineage>
        <taxon>Eukaryota</taxon>
        <taxon>Viridiplantae</taxon>
        <taxon>Streptophyta</taxon>
        <taxon>Embryophyta</taxon>
        <taxon>Tracheophyta</taxon>
        <taxon>Spermatophyta</taxon>
        <taxon>Magnoliopsida</taxon>
        <taxon>eudicotyledons</taxon>
        <taxon>Gunneridae</taxon>
        <taxon>Pentapetalae</taxon>
        <taxon>asterids</taxon>
        <taxon>campanulids</taxon>
        <taxon>Asterales</taxon>
        <taxon>Asteraceae</taxon>
        <taxon>Asteroideae</taxon>
        <taxon>Anthemideae</taxon>
        <taxon>Anthemidinae</taxon>
        <taxon>Tanacetum</taxon>
    </lineage>
</organism>
<dbReference type="AlphaFoldDB" id="A0A699S5I4"/>
<proteinExistence type="predicted"/>
<evidence type="ECO:0000313" key="1">
    <source>
        <dbReference type="EMBL" id="GFC92692.1"/>
    </source>
</evidence>
<feature type="non-terminal residue" evidence="1">
    <location>
        <position position="1"/>
    </location>
</feature>
<accession>A0A699S5I4</accession>
<dbReference type="EMBL" id="BKCJ011138921">
    <property type="protein sequence ID" value="GFC92692.1"/>
    <property type="molecule type" value="Genomic_DNA"/>
</dbReference>
<gene>
    <name evidence="1" type="ORF">Tci_864662</name>
</gene>
<protein>
    <submittedName>
        <fullName evidence="1">Uncharacterized protein</fullName>
    </submittedName>
</protein>